<dbReference type="EMBL" id="VNFK01000009">
    <property type="protein sequence ID" value="TVU62035.1"/>
    <property type="molecule type" value="Genomic_DNA"/>
</dbReference>
<accession>A0A558GYX0</accession>
<proteinExistence type="predicted"/>
<organism evidence="1 2">
    <name type="scientific">Paenarthrobacter nitroguajacolicus</name>
    <name type="common">Arthrobacter nitroguajacolicus</name>
    <dbReference type="NCBI Taxonomy" id="211146"/>
    <lineage>
        <taxon>Bacteria</taxon>
        <taxon>Bacillati</taxon>
        <taxon>Actinomycetota</taxon>
        <taxon>Actinomycetes</taxon>
        <taxon>Micrococcales</taxon>
        <taxon>Micrococcaceae</taxon>
        <taxon>Paenarthrobacter</taxon>
    </lineage>
</organism>
<reference evidence="1 2" key="1">
    <citation type="submission" date="2019-07" db="EMBL/GenBank/DDBJ databases">
        <title>Diversity of Bacteria from Kongsfjorden, Arctic.</title>
        <authorList>
            <person name="Yu Y."/>
        </authorList>
    </citation>
    <scope>NUCLEOTIDE SEQUENCE [LARGE SCALE GENOMIC DNA]</scope>
    <source>
        <strain evidence="1 2">SM1928</strain>
    </source>
</reference>
<dbReference type="AlphaFoldDB" id="A0A558GYX0"/>
<name>A0A558GYX0_PAENT</name>
<evidence type="ECO:0000313" key="1">
    <source>
        <dbReference type="EMBL" id="TVU62035.1"/>
    </source>
</evidence>
<comment type="caution">
    <text evidence="1">The sequence shown here is derived from an EMBL/GenBank/DDBJ whole genome shotgun (WGS) entry which is preliminary data.</text>
</comment>
<dbReference type="RefSeq" id="WP_144651235.1">
    <property type="nucleotide sequence ID" value="NZ_VNFK01000009.1"/>
</dbReference>
<dbReference type="Proteomes" id="UP000316500">
    <property type="component" value="Unassembled WGS sequence"/>
</dbReference>
<sequence>MTSPTKVFQAAEKATDEELATWPNRDLKIARAFAGEVATVAHRMHEDSTKALAVSRRIGEALDRRMFGSEEQ</sequence>
<gene>
    <name evidence="1" type="ORF">FQP90_13335</name>
</gene>
<evidence type="ECO:0000313" key="2">
    <source>
        <dbReference type="Proteomes" id="UP000316500"/>
    </source>
</evidence>
<protein>
    <submittedName>
        <fullName evidence="1">Uncharacterized protein</fullName>
    </submittedName>
</protein>